<accession>A0A645CAI6</accession>
<reference evidence="1" key="1">
    <citation type="submission" date="2019-08" db="EMBL/GenBank/DDBJ databases">
        <authorList>
            <person name="Kucharzyk K."/>
            <person name="Murdoch R.W."/>
            <person name="Higgins S."/>
            <person name="Loffler F."/>
        </authorList>
    </citation>
    <scope>NUCLEOTIDE SEQUENCE</scope>
</reference>
<sequence length="63" mass="7166">MFVSFFYMFDNGYNAMISSSSVNYNPIPILVFNTESGILKFASIPEYNLSIVAMFNAHETELK</sequence>
<dbReference type="EMBL" id="VSSQ01025662">
    <property type="protein sequence ID" value="MPM73946.1"/>
    <property type="molecule type" value="Genomic_DNA"/>
</dbReference>
<proteinExistence type="predicted"/>
<organism evidence="1">
    <name type="scientific">bioreactor metagenome</name>
    <dbReference type="NCBI Taxonomy" id="1076179"/>
    <lineage>
        <taxon>unclassified sequences</taxon>
        <taxon>metagenomes</taxon>
        <taxon>ecological metagenomes</taxon>
    </lineage>
</organism>
<protein>
    <submittedName>
        <fullName evidence="1">Uncharacterized protein</fullName>
    </submittedName>
</protein>
<gene>
    <name evidence="1" type="ORF">SDC9_120931</name>
</gene>
<name>A0A645CAI6_9ZZZZ</name>
<comment type="caution">
    <text evidence="1">The sequence shown here is derived from an EMBL/GenBank/DDBJ whole genome shotgun (WGS) entry which is preliminary data.</text>
</comment>
<evidence type="ECO:0000313" key="1">
    <source>
        <dbReference type="EMBL" id="MPM73946.1"/>
    </source>
</evidence>
<dbReference type="AlphaFoldDB" id="A0A645CAI6"/>